<reference evidence="2 5" key="1">
    <citation type="journal article" date="2012" name="Nat. Biotechnol.">
        <title>Draft genome sequence of pigeonpea (Cajanus cajan), an orphan legume crop of resource-poor farmers.</title>
        <authorList>
            <person name="Varshney R.K."/>
            <person name="Chen W."/>
            <person name="Li Y."/>
            <person name="Bharti A.K."/>
            <person name="Saxena R.K."/>
            <person name="Schlueter J.A."/>
            <person name="Donoghue M.T."/>
            <person name="Azam S."/>
            <person name="Fan G."/>
            <person name="Whaley A.M."/>
            <person name="Farmer A.D."/>
            <person name="Sheridan J."/>
            <person name="Iwata A."/>
            <person name="Tuteja R."/>
            <person name="Penmetsa R.V."/>
            <person name="Wu W."/>
            <person name="Upadhyaya H.D."/>
            <person name="Yang S.P."/>
            <person name="Shah T."/>
            <person name="Saxena K.B."/>
            <person name="Michael T."/>
            <person name="McCombie W.R."/>
            <person name="Yang B."/>
            <person name="Zhang G."/>
            <person name="Yang H."/>
            <person name="Wang J."/>
            <person name="Spillane C."/>
            <person name="Cook D.R."/>
            <person name="May G.D."/>
            <person name="Xu X."/>
            <person name="Jackson S.A."/>
        </authorList>
    </citation>
    <scope>NUCLEOTIDE SEQUENCE [LARGE SCALE GENOMIC DNA]</scope>
    <source>
        <strain evidence="5">cv. Asha</strain>
    </source>
</reference>
<proteinExistence type="predicted"/>
<dbReference type="Gramene" id="C.cajan_24204.t">
    <property type="protein sequence ID" value="C.cajan_24204.t.cds1"/>
    <property type="gene ID" value="C.cajan_24204"/>
</dbReference>
<dbReference type="Proteomes" id="UP000075243">
    <property type="component" value="Unassembled WGS sequence"/>
</dbReference>
<evidence type="ECO:0000313" key="1">
    <source>
        <dbReference type="EMBL" id="KYP53248.1"/>
    </source>
</evidence>
<evidence type="ECO:0000313" key="3">
    <source>
        <dbReference type="EMBL" id="KYP53252.1"/>
    </source>
</evidence>
<feature type="non-terminal residue" evidence="2">
    <location>
        <position position="1"/>
    </location>
</feature>
<protein>
    <submittedName>
        <fullName evidence="2">Uncharacterized protein</fullName>
    </submittedName>
</protein>
<dbReference type="EMBL" id="KQ483415">
    <property type="protein sequence ID" value="KYP53248.1"/>
    <property type="molecule type" value="Genomic_DNA"/>
</dbReference>
<accession>A0A151SEI5</accession>
<keyword evidence="5" id="KW-1185">Reference proteome</keyword>
<gene>
    <name evidence="1" type="ORF">KK1_024874</name>
    <name evidence="2" type="ORF">KK1_024876</name>
    <name evidence="3" type="ORF">KK1_024878</name>
    <name evidence="4" type="ORF">KK1_024881</name>
</gene>
<dbReference type="EMBL" id="KQ483415">
    <property type="protein sequence ID" value="KYP53250.1"/>
    <property type="molecule type" value="Genomic_DNA"/>
</dbReference>
<dbReference type="EMBL" id="KQ483415">
    <property type="protein sequence ID" value="KYP53252.1"/>
    <property type="molecule type" value="Genomic_DNA"/>
</dbReference>
<sequence length="56" mass="6836">RAKFIFATSIWTHLIRYKVPKKIGLVIMEMKYWKSQFPTKPLRFEMNSIPSKWIFC</sequence>
<evidence type="ECO:0000313" key="5">
    <source>
        <dbReference type="Proteomes" id="UP000075243"/>
    </source>
</evidence>
<name>A0A151SEI5_CAJCA</name>
<dbReference type="Gramene" id="C.cajan_24200.t">
    <property type="protein sequence ID" value="C.cajan_24200.t.cds1"/>
    <property type="gene ID" value="C.cajan_24200"/>
</dbReference>
<dbReference type="Gramene" id="C.cajan_24202.t">
    <property type="protein sequence ID" value="C.cajan_24202.t.cds1"/>
    <property type="gene ID" value="C.cajan_24202"/>
</dbReference>
<evidence type="ECO:0000313" key="2">
    <source>
        <dbReference type="EMBL" id="KYP53250.1"/>
    </source>
</evidence>
<dbReference type="AlphaFoldDB" id="A0A151SEI5"/>
<organism evidence="2 5">
    <name type="scientific">Cajanus cajan</name>
    <name type="common">Pigeon pea</name>
    <name type="synonym">Cajanus indicus</name>
    <dbReference type="NCBI Taxonomy" id="3821"/>
    <lineage>
        <taxon>Eukaryota</taxon>
        <taxon>Viridiplantae</taxon>
        <taxon>Streptophyta</taxon>
        <taxon>Embryophyta</taxon>
        <taxon>Tracheophyta</taxon>
        <taxon>Spermatophyta</taxon>
        <taxon>Magnoliopsida</taxon>
        <taxon>eudicotyledons</taxon>
        <taxon>Gunneridae</taxon>
        <taxon>Pentapetalae</taxon>
        <taxon>rosids</taxon>
        <taxon>fabids</taxon>
        <taxon>Fabales</taxon>
        <taxon>Fabaceae</taxon>
        <taxon>Papilionoideae</taxon>
        <taxon>50 kb inversion clade</taxon>
        <taxon>NPAAA clade</taxon>
        <taxon>indigoferoid/millettioid clade</taxon>
        <taxon>Phaseoleae</taxon>
        <taxon>Cajanus</taxon>
    </lineage>
</organism>
<evidence type="ECO:0000313" key="4">
    <source>
        <dbReference type="EMBL" id="KYP53255.1"/>
    </source>
</evidence>
<dbReference type="Gramene" id="C.cajan_24207.t">
    <property type="protein sequence ID" value="C.cajan_24207.t.cds1"/>
    <property type="gene ID" value="C.cajan_24207"/>
</dbReference>
<dbReference type="EMBL" id="KQ483415">
    <property type="protein sequence ID" value="KYP53255.1"/>
    <property type="molecule type" value="Genomic_DNA"/>
</dbReference>